<dbReference type="Gene3D" id="2.40.170.20">
    <property type="entry name" value="TonB-dependent receptor, beta-barrel domain"/>
    <property type="match status" value="1"/>
</dbReference>
<dbReference type="PROSITE" id="PS52016">
    <property type="entry name" value="TONB_DEPENDENT_REC_3"/>
    <property type="match status" value="1"/>
</dbReference>
<comment type="subcellular location">
    <subcellularLocation>
        <location evidence="1 8">Cell outer membrane</location>
        <topology evidence="1 8">Multi-pass membrane protein</topology>
    </subcellularLocation>
</comment>
<evidence type="ECO:0000256" key="4">
    <source>
        <dbReference type="ARBA" id="ARBA00022692"/>
    </source>
</evidence>
<dbReference type="RefSeq" id="WP_374754751.1">
    <property type="nucleotide sequence ID" value="NZ_FNAN01000003.1"/>
</dbReference>
<reference evidence="12" key="1">
    <citation type="submission" date="2016-10" db="EMBL/GenBank/DDBJ databases">
        <authorList>
            <person name="Varghese N."/>
            <person name="Submissions S."/>
        </authorList>
    </citation>
    <scope>NUCLEOTIDE SEQUENCE [LARGE SCALE GENOMIC DNA]</scope>
    <source>
        <strain evidence="12">DSM 25329</strain>
    </source>
</reference>
<name>A0A1G6ZT31_9BACT</name>
<dbReference type="Pfam" id="PF14905">
    <property type="entry name" value="OMP_b-brl_3"/>
    <property type="match status" value="1"/>
</dbReference>
<dbReference type="InterPro" id="IPR012910">
    <property type="entry name" value="Plug_dom"/>
</dbReference>
<feature type="domain" description="TonB-dependent receptor plug" evidence="9">
    <location>
        <begin position="165"/>
        <end position="242"/>
    </location>
</feature>
<dbReference type="GO" id="GO:0009279">
    <property type="term" value="C:cell outer membrane"/>
    <property type="evidence" value="ECO:0007669"/>
    <property type="project" value="UniProtKB-SubCell"/>
</dbReference>
<evidence type="ECO:0000256" key="8">
    <source>
        <dbReference type="PROSITE-ProRule" id="PRU01360"/>
    </source>
</evidence>
<keyword evidence="11" id="KW-0675">Receptor</keyword>
<dbReference type="SUPFAM" id="SSF49464">
    <property type="entry name" value="Carboxypeptidase regulatory domain-like"/>
    <property type="match status" value="1"/>
</dbReference>
<dbReference type="InterPro" id="IPR041700">
    <property type="entry name" value="OMP_b-brl_3"/>
</dbReference>
<feature type="domain" description="Outer membrane protein beta-barrel" evidence="10">
    <location>
        <begin position="397"/>
        <end position="804"/>
    </location>
</feature>
<gene>
    <name evidence="11" type="ORF">SAMN04487996_103202</name>
</gene>
<dbReference type="Pfam" id="PF13620">
    <property type="entry name" value="CarboxypepD_reg"/>
    <property type="match status" value="1"/>
</dbReference>
<protein>
    <submittedName>
        <fullName evidence="11">Outer membrane receptor proteins, mostly Fe transport</fullName>
    </submittedName>
</protein>
<organism evidence="11 12">
    <name type="scientific">Dyadobacter soli</name>
    <dbReference type="NCBI Taxonomy" id="659014"/>
    <lineage>
        <taxon>Bacteria</taxon>
        <taxon>Pseudomonadati</taxon>
        <taxon>Bacteroidota</taxon>
        <taxon>Cytophagia</taxon>
        <taxon>Cytophagales</taxon>
        <taxon>Spirosomataceae</taxon>
        <taxon>Dyadobacter</taxon>
    </lineage>
</organism>
<dbReference type="InterPro" id="IPR008969">
    <property type="entry name" value="CarboxyPept-like_regulatory"/>
</dbReference>
<dbReference type="InterPro" id="IPR037066">
    <property type="entry name" value="Plug_dom_sf"/>
</dbReference>
<dbReference type="Gene3D" id="2.170.130.10">
    <property type="entry name" value="TonB-dependent receptor, plug domain"/>
    <property type="match status" value="1"/>
</dbReference>
<dbReference type="PANTHER" id="PTHR30069">
    <property type="entry name" value="TONB-DEPENDENT OUTER MEMBRANE RECEPTOR"/>
    <property type="match status" value="1"/>
</dbReference>
<sequence length="821" mass="91662">MAIKSSLKQGFRIRKSRGFVGFVWIMGMLAMAPVLAQNNGKLKVTGKIVDGASNAPLGYASIRLFKSADSSFVSGAITDETGGFVVDISAGTYYALSEFIGYKPQYTTNIKVSAANSPLNLGTIKVAASARTLDEVTVQAEKSSMELTLDKKIFNVGKDLANAGGTAVDILTNVPSVAVDVEGNVSLRGSGNVRILIDGKPSGLVSIKGASGLAQLQGSMIERVEIITNPSARYEAEGMGGVINIVLKKERKEGINGSFDIITGHPTNFGGAANVNYRKKNLNFFINYTMSYRNTPGKNFVYQELYRNDSTFIMERDMKSNLKGMANSARGGLDYFFNTKNVLTAAYTWRTSKGKRFSTLNYRDYLGSLNNPTGITRRTQDETETEPNSEYALTYKKTFNRKGQEFTADVRYLDNWEDSDQYYHENVYKPDGSASGIPPLLQRAVNYETEKQLLFQVDYVHPFGKDGKIEAGGRSSSRDMTNDYTVTQQTSDGGWTELPGLTNDFLYEENINALYGMIGNKTGKFSYQGGVRAEWTGVTTTLRTTNEVNDRKYANLFPSVHITYDFAKQNAFQLSYSRRVRRPQYNDLTPFATYSDNRNYWSGNPDLNPEFTNAFELGHIKYLNKGSLTSSIYYRHTNGKIISIRTVNDDGSSYTRPENLGTEDAYGAEFTGSFNPYPWWKLDGSANFFRAITDGTGVDEEFQSDTYSWFVRAMSRFTLWKNTDVQLRGNYEAPQQTPQGRRKALATLDLAATRDILKGNGTLTLTVVDVFNSRKFRSITEGPNFYARNSSQGRLRQINLTLNYRLHQAKKKPKESLEGEF</sequence>
<keyword evidence="5" id="KW-0732">Signal</keyword>
<dbReference type="InterPro" id="IPR036942">
    <property type="entry name" value="Beta-barrel_TonB_sf"/>
</dbReference>
<evidence type="ECO:0000259" key="10">
    <source>
        <dbReference type="Pfam" id="PF14905"/>
    </source>
</evidence>
<keyword evidence="3 8" id="KW-1134">Transmembrane beta strand</keyword>
<dbReference type="Gene3D" id="2.60.40.1120">
    <property type="entry name" value="Carboxypeptidase-like, regulatory domain"/>
    <property type="match status" value="1"/>
</dbReference>
<evidence type="ECO:0000256" key="7">
    <source>
        <dbReference type="ARBA" id="ARBA00023237"/>
    </source>
</evidence>
<evidence type="ECO:0000256" key="6">
    <source>
        <dbReference type="ARBA" id="ARBA00023136"/>
    </source>
</evidence>
<dbReference type="PANTHER" id="PTHR30069:SF29">
    <property type="entry name" value="HEMOGLOBIN AND HEMOGLOBIN-HAPTOGLOBIN-BINDING PROTEIN 1-RELATED"/>
    <property type="match status" value="1"/>
</dbReference>
<keyword evidence="7 8" id="KW-0998">Cell outer membrane</keyword>
<keyword evidence="2 8" id="KW-0813">Transport</keyword>
<evidence type="ECO:0000256" key="3">
    <source>
        <dbReference type="ARBA" id="ARBA00022452"/>
    </source>
</evidence>
<keyword evidence="6 8" id="KW-0472">Membrane</keyword>
<keyword evidence="4 8" id="KW-0812">Transmembrane</keyword>
<accession>A0A1G6ZT31</accession>
<evidence type="ECO:0000313" key="11">
    <source>
        <dbReference type="EMBL" id="SDE04975.1"/>
    </source>
</evidence>
<dbReference type="InterPro" id="IPR039426">
    <property type="entry name" value="TonB-dep_rcpt-like"/>
</dbReference>
<dbReference type="GO" id="GO:0044718">
    <property type="term" value="P:siderophore transmembrane transport"/>
    <property type="evidence" value="ECO:0007669"/>
    <property type="project" value="TreeGrafter"/>
</dbReference>
<proteinExistence type="inferred from homology"/>
<evidence type="ECO:0000256" key="2">
    <source>
        <dbReference type="ARBA" id="ARBA00022448"/>
    </source>
</evidence>
<keyword evidence="12" id="KW-1185">Reference proteome</keyword>
<dbReference type="STRING" id="659014.SAMN04487996_103202"/>
<evidence type="ECO:0000256" key="5">
    <source>
        <dbReference type="ARBA" id="ARBA00022729"/>
    </source>
</evidence>
<dbReference type="Pfam" id="PF07715">
    <property type="entry name" value="Plug"/>
    <property type="match status" value="1"/>
</dbReference>
<dbReference type="EMBL" id="FNAN01000003">
    <property type="protein sequence ID" value="SDE04975.1"/>
    <property type="molecule type" value="Genomic_DNA"/>
</dbReference>
<dbReference type="Proteomes" id="UP000198748">
    <property type="component" value="Unassembled WGS sequence"/>
</dbReference>
<dbReference type="SUPFAM" id="SSF56935">
    <property type="entry name" value="Porins"/>
    <property type="match status" value="1"/>
</dbReference>
<evidence type="ECO:0000313" key="12">
    <source>
        <dbReference type="Proteomes" id="UP000198748"/>
    </source>
</evidence>
<evidence type="ECO:0000256" key="1">
    <source>
        <dbReference type="ARBA" id="ARBA00004571"/>
    </source>
</evidence>
<comment type="similarity">
    <text evidence="8">Belongs to the TonB-dependent receptor family.</text>
</comment>
<evidence type="ECO:0000259" key="9">
    <source>
        <dbReference type="Pfam" id="PF07715"/>
    </source>
</evidence>
<dbReference type="AlphaFoldDB" id="A0A1G6ZT31"/>
<dbReference type="GO" id="GO:0015344">
    <property type="term" value="F:siderophore uptake transmembrane transporter activity"/>
    <property type="evidence" value="ECO:0007669"/>
    <property type="project" value="TreeGrafter"/>
</dbReference>